<dbReference type="EMBL" id="MW392802">
    <property type="protein sequence ID" value="QQO38665.1"/>
    <property type="molecule type" value="Genomic_DNA"/>
</dbReference>
<feature type="transmembrane region" description="Helical" evidence="1">
    <location>
        <begin position="27"/>
        <end position="45"/>
    </location>
</feature>
<accession>A0AAE7P6Z1</accession>
<keyword evidence="3" id="KW-1185">Reference proteome</keyword>
<evidence type="ECO:0000256" key="1">
    <source>
        <dbReference type="SAM" id="Phobius"/>
    </source>
</evidence>
<evidence type="ECO:0000313" key="2">
    <source>
        <dbReference type="EMBL" id="QQO38665.1"/>
    </source>
</evidence>
<keyword evidence="1" id="KW-0472">Membrane</keyword>
<dbReference type="Proteomes" id="UP000828328">
    <property type="component" value="Segment"/>
</dbReference>
<proteinExistence type="predicted"/>
<keyword evidence="1" id="KW-0812">Transmembrane</keyword>
<sequence>MNKSFKITCGLLTYGFGTVVLFSNNEWHWILLGSIITMLSTVYILNKANKEGN</sequence>
<gene>
    <name evidence="2" type="ORF">BCPST_047</name>
</gene>
<organism evidence="2 3">
    <name type="scientific">Bacillus phage BCPST</name>
    <dbReference type="NCBI Taxonomy" id="2801506"/>
    <lineage>
        <taxon>Viruses</taxon>
        <taxon>Duplodnaviria</taxon>
        <taxon>Heunggongvirae</taxon>
        <taxon>Uroviricota</taxon>
        <taxon>Caudoviricetes</taxon>
        <taxon>Sejongvirinae</taxon>
        <taxon>Yihwangvirus</taxon>
        <taxon>Yihwangvirus BCPST</taxon>
    </lineage>
</organism>
<reference evidence="2" key="1">
    <citation type="submission" date="2020-12" db="EMBL/GenBank/DDBJ databases">
        <authorList>
            <person name="Youbin C."/>
            <person name="Kawngpyo K."/>
        </authorList>
    </citation>
    <scope>NUCLEOTIDE SEQUENCE</scope>
</reference>
<keyword evidence="1" id="KW-1133">Transmembrane helix</keyword>
<protein>
    <submittedName>
        <fullName evidence="2">Uncharacterized protein</fullName>
    </submittedName>
</protein>
<name>A0AAE7P6Z1_9CAUD</name>
<evidence type="ECO:0000313" key="3">
    <source>
        <dbReference type="Proteomes" id="UP000828328"/>
    </source>
</evidence>